<gene>
    <name evidence="1" type="ORF">CEV31_4288</name>
</gene>
<accession>A0A256FU78</accession>
<comment type="caution">
    <text evidence="1">The sequence shown here is derived from an EMBL/GenBank/DDBJ whole genome shotgun (WGS) entry which is preliminary data.</text>
</comment>
<proteinExistence type="predicted"/>
<sequence>MALKKGADQSHMANLSIGAMIPIAELGEPTVLKPSMASFGFAESISNKGWMPWLDSDNI</sequence>
<dbReference type="RefSeq" id="WP_169717347.1">
    <property type="nucleotide sequence ID" value="NZ_JBHEEK010000015.1"/>
</dbReference>
<reference evidence="1 2" key="1">
    <citation type="submission" date="2017-07" db="EMBL/GenBank/DDBJ databases">
        <title>Phylogenetic study on the rhizospheric bacterium Ochrobactrum sp. A44.</title>
        <authorList>
            <person name="Krzyzanowska D.M."/>
            <person name="Ossowicki A."/>
            <person name="Rajewska M."/>
            <person name="Maciag T."/>
            <person name="Kaczynski Z."/>
            <person name="Czerwicka M."/>
            <person name="Jafra S."/>
        </authorList>
    </citation>
    <scope>NUCLEOTIDE SEQUENCE [LARGE SCALE GENOMIC DNA]</scope>
    <source>
        <strain evidence="1 2">DSM 7216</strain>
    </source>
</reference>
<protein>
    <submittedName>
        <fullName evidence="1">Uncharacterized protein</fullName>
    </submittedName>
</protein>
<dbReference type="EMBL" id="NNRJ01000027">
    <property type="protein sequence ID" value="OYR18276.1"/>
    <property type="molecule type" value="Genomic_DNA"/>
</dbReference>
<organism evidence="1 2">
    <name type="scientific">Brucella thiophenivorans</name>
    <dbReference type="NCBI Taxonomy" id="571255"/>
    <lineage>
        <taxon>Bacteria</taxon>
        <taxon>Pseudomonadati</taxon>
        <taxon>Pseudomonadota</taxon>
        <taxon>Alphaproteobacteria</taxon>
        <taxon>Hyphomicrobiales</taxon>
        <taxon>Brucellaceae</taxon>
        <taxon>Brucella/Ochrobactrum group</taxon>
        <taxon>Brucella</taxon>
    </lineage>
</organism>
<name>A0A256FU78_9HYPH</name>
<dbReference type="AlphaFoldDB" id="A0A256FU78"/>
<keyword evidence="2" id="KW-1185">Reference proteome</keyword>
<dbReference type="Proteomes" id="UP000215590">
    <property type="component" value="Unassembled WGS sequence"/>
</dbReference>
<evidence type="ECO:0000313" key="1">
    <source>
        <dbReference type="EMBL" id="OYR18276.1"/>
    </source>
</evidence>
<evidence type="ECO:0000313" key="2">
    <source>
        <dbReference type="Proteomes" id="UP000215590"/>
    </source>
</evidence>